<protein>
    <submittedName>
        <fullName evidence="1">Major facilitator-type transporter psiT2</fullName>
    </submittedName>
</protein>
<accession>A0ACB8H6L2</accession>
<evidence type="ECO:0000313" key="2">
    <source>
        <dbReference type="Proteomes" id="UP000664032"/>
    </source>
</evidence>
<dbReference type="Proteomes" id="UP000664032">
    <property type="component" value="Unassembled WGS sequence"/>
</dbReference>
<name>A0ACB8H6L2_PSICU</name>
<comment type="caution">
    <text evidence="1">The sequence shown here is derived from an EMBL/GenBank/DDBJ whole genome shotgun (WGS) entry which is preliminary data.</text>
</comment>
<dbReference type="EMBL" id="JAFIQS020000003">
    <property type="protein sequence ID" value="KAH9483640.1"/>
    <property type="molecule type" value="Genomic_DNA"/>
</dbReference>
<evidence type="ECO:0000313" key="1">
    <source>
        <dbReference type="EMBL" id="KAH9483640.1"/>
    </source>
</evidence>
<organism evidence="1 2">
    <name type="scientific">Psilocybe cubensis</name>
    <name type="common">Psychedelic mushroom</name>
    <name type="synonym">Stropharia cubensis</name>
    <dbReference type="NCBI Taxonomy" id="181762"/>
    <lineage>
        <taxon>Eukaryota</taxon>
        <taxon>Fungi</taxon>
        <taxon>Dikarya</taxon>
        <taxon>Basidiomycota</taxon>
        <taxon>Agaricomycotina</taxon>
        <taxon>Agaricomycetes</taxon>
        <taxon>Agaricomycetidae</taxon>
        <taxon>Agaricales</taxon>
        <taxon>Agaricineae</taxon>
        <taxon>Strophariaceae</taxon>
        <taxon>Psilocybe</taxon>
    </lineage>
</organism>
<sequence>MPGSLAAARGTDFKTRRTPLPVAQLSLLLLLRFTESASTFVIFPFLNELLSSVTGGDGSRVGYYAGVMESIRQLLSLVSVMYWSKLSDQIGRKPILLLGTLALAVATTSFGFSKTFWGLVVSRCIFTALNSNAGVIKSMVGEITDHSNSADAFALLHVPWAVGSSFGAFSGGLLARPHDHFPDIFSSQFWVKYPYILPCGLMASLAMFACCVVFLFLNETVPTGFMFKHVVLDSEEEPLLRSSDHSINKTSTPEPVPLKLLLKWKTLLPLLNYVSIAALHASYNCIQPLFLAMPVSLGGLALPPREVGIILGTYGITNSIFQTVMLGRLVRRFGVKSVFVTAIAAFIPIFTFSPMMNLFVSINGFSYVVWFMLGCQLSCALVMELGYGCVYMFITAAAPNKRSLGATNGLGQTLVSIGRIFAPVMASSLLSLSIEHRILWGYAAYIALMLLTVGGIVLASRLPRRLD</sequence>
<gene>
    <name evidence="1" type="ORF">JR316_0003110</name>
</gene>
<proteinExistence type="predicted"/>
<reference evidence="1" key="1">
    <citation type="submission" date="2021-10" db="EMBL/GenBank/DDBJ databases">
        <title>Psilocybe cubensis genome.</title>
        <authorList>
            <person name="Mckernan K.J."/>
            <person name="Crawford S."/>
            <person name="Trippe A."/>
            <person name="Kane L.T."/>
            <person name="Mclaughlin S."/>
        </authorList>
    </citation>
    <scope>NUCLEOTIDE SEQUENCE</scope>
    <source>
        <strain evidence="1">MGC-MH-2018</strain>
    </source>
</reference>
<keyword evidence="2" id="KW-1185">Reference proteome</keyword>